<protein>
    <submittedName>
        <fullName evidence="7">ABC transporter</fullName>
    </submittedName>
</protein>
<dbReference type="Proteomes" id="UP000035661">
    <property type="component" value="Chromosome"/>
</dbReference>
<keyword evidence="2 5" id="KW-0812">Transmembrane</keyword>
<name>A0A0H3XN73_9MOLU</name>
<sequence length="732" mass="84169">MKNEEYKTKLRNEGKPKFRTILKDELRAFFVEKPFNRVIAIIGCFITFIYGFFYIWAFFDPYSNLQRIPMAIINQDDNVCMIYKNDNDPNGSGPHTTSLLNAQSIDYDYTAYTQEDCRASAQMVGKNGYYTSVTDEAITKLNFYNPNTNRFKYDLKVGQVEGDYVRYRGNPEELDNKYWVQIRIPRGFTQHLTSLLINMNKANFTCFDGFDSSGICNDKNPEHTLDPKLLSGKIIQELKWYKTNKISLWGTFRHNFASGMITDFYQNISSTLAATIAPQLLSTTLFTLFSYYEQNFDGSWTRTVEESDINRFFLEFLDSRLIPPVTYKGVIVQLQTVFPRAEALKRILDLTVSDGLISPTISDEIYRLFTGILPISIPPIINNLFHSNSLSGTKIPPPYVWKINPVTQKITSIDYTTAIMNYNDFVNAMGNFIDNGKTLGGIFDMPFELVGKQYSEYGIGLGQAFILIATYIGIFASTVIYNRRSRTPNTRFYQYYLSKLLIFQVNTFIQITILMLMLLAIGFTTLGSSFWLLYLFVIFMGFILTFIVTGIWFAIPDEVGSRVANLVFLMLNFACGWILFPAFMANDFYNGLSNIMPFTYGMHSMGEIIYGIGAGVGQIHYYQVDIIINCLILLAIATFFIILALTVLHVRFLHARYGTRRIGIIFDAMGQVESTQEYARKRSVLLILKEEQKQQIKAKVKEILNKTHNEKYSYTKLSKRQLRKLERNAIED</sequence>
<keyword evidence="8" id="KW-1185">Reference proteome</keyword>
<evidence type="ECO:0000313" key="8">
    <source>
        <dbReference type="Proteomes" id="UP000035661"/>
    </source>
</evidence>
<reference evidence="8" key="2">
    <citation type="submission" date="2015-06" db="EMBL/GenBank/DDBJ databases">
        <title>Complete genome sequence of Spiroplasma eriocheiris TDA-040725-5 (DSM 21848).</title>
        <authorList>
            <person name="Lo W.-S."/>
            <person name="Kuo C.-H."/>
        </authorList>
    </citation>
    <scope>NUCLEOTIDE SEQUENCE [LARGE SCALE GENOMIC DNA]</scope>
    <source>
        <strain evidence="8">TDA-040725-5</strain>
    </source>
</reference>
<accession>A0A0H3XN73</accession>
<keyword evidence="4 5" id="KW-0472">Membrane</keyword>
<evidence type="ECO:0000256" key="1">
    <source>
        <dbReference type="ARBA" id="ARBA00004141"/>
    </source>
</evidence>
<dbReference type="GO" id="GO:0140359">
    <property type="term" value="F:ABC-type transporter activity"/>
    <property type="evidence" value="ECO:0007669"/>
    <property type="project" value="InterPro"/>
</dbReference>
<gene>
    <name evidence="7" type="ORF">SERIO_v1c10660</name>
</gene>
<feature type="transmembrane region" description="Helical" evidence="5">
    <location>
        <begin position="501"/>
        <end position="525"/>
    </location>
</feature>
<dbReference type="AlphaFoldDB" id="A0A0H3XN73"/>
<evidence type="ECO:0000256" key="2">
    <source>
        <dbReference type="ARBA" id="ARBA00022692"/>
    </source>
</evidence>
<feature type="transmembrane region" description="Helical" evidence="5">
    <location>
        <begin position="457"/>
        <end position="481"/>
    </location>
</feature>
<evidence type="ECO:0000259" key="6">
    <source>
        <dbReference type="Pfam" id="PF12698"/>
    </source>
</evidence>
<dbReference type="PANTHER" id="PTHR43077:SF10">
    <property type="entry name" value="TRANSPORT PERMEASE PROTEIN"/>
    <property type="match status" value="1"/>
</dbReference>
<dbReference type="PANTHER" id="PTHR43077">
    <property type="entry name" value="TRANSPORT PERMEASE YVFS-RELATED"/>
    <property type="match status" value="1"/>
</dbReference>
<feature type="transmembrane region" description="Helical" evidence="5">
    <location>
        <begin position="566"/>
        <end position="584"/>
    </location>
</feature>
<feature type="domain" description="ABC-2 type transporter transmembrane" evidence="6">
    <location>
        <begin position="452"/>
        <end position="645"/>
    </location>
</feature>
<organism evidence="7 8">
    <name type="scientific">Spiroplasma eriocheiris</name>
    <dbReference type="NCBI Taxonomy" id="315358"/>
    <lineage>
        <taxon>Bacteria</taxon>
        <taxon>Bacillati</taxon>
        <taxon>Mycoplasmatota</taxon>
        <taxon>Mollicutes</taxon>
        <taxon>Entomoplasmatales</taxon>
        <taxon>Spiroplasmataceae</taxon>
        <taxon>Spiroplasma</taxon>
    </lineage>
</organism>
<feature type="transmembrane region" description="Helical" evidence="5">
    <location>
        <begin position="531"/>
        <end position="554"/>
    </location>
</feature>
<dbReference type="EMBL" id="CP011856">
    <property type="protein sequence ID" value="AKM54622.1"/>
    <property type="molecule type" value="Genomic_DNA"/>
</dbReference>
<evidence type="ECO:0000313" key="7">
    <source>
        <dbReference type="EMBL" id="AKM54622.1"/>
    </source>
</evidence>
<dbReference type="Pfam" id="PF12698">
    <property type="entry name" value="ABC2_membrane_3"/>
    <property type="match status" value="1"/>
</dbReference>
<dbReference type="RefSeq" id="WP_047791811.1">
    <property type="nucleotide sequence ID" value="NZ_CP011856.1"/>
</dbReference>
<feature type="transmembrane region" description="Helical" evidence="5">
    <location>
        <begin position="626"/>
        <end position="650"/>
    </location>
</feature>
<dbReference type="InterPro" id="IPR051328">
    <property type="entry name" value="T7SS_ABC-Transporter"/>
</dbReference>
<dbReference type="InterPro" id="IPR013525">
    <property type="entry name" value="ABC2_TM"/>
</dbReference>
<keyword evidence="3 5" id="KW-1133">Transmembrane helix</keyword>
<proteinExistence type="predicted"/>
<dbReference type="PATRIC" id="fig|743698.3.peg.1076"/>
<dbReference type="STRING" id="315358.SERIO_v1c10660"/>
<dbReference type="GO" id="GO:0016020">
    <property type="term" value="C:membrane"/>
    <property type="evidence" value="ECO:0007669"/>
    <property type="project" value="UniProtKB-SubCell"/>
</dbReference>
<feature type="transmembrane region" description="Helical" evidence="5">
    <location>
        <begin position="38"/>
        <end position="59"/>
    </location>
</feature>
<evidence type="ECO:0000256" key="3">
    <source>
        <dbReference type="ARBA" id="ARBA00022989"/>
    </source>
</evidence>
<dbReference type="KEGG" id="seri:SERIO_v1c10660"/>
<evidence type="ECO:0000256" key="5">
    <source>
        <dbReference type="SAM" id="Phobius"/>
    </source>
</evidence>
<evidence type="ECO:0000256" key="4">
    <source>
        <dbReference type="ARBA" id="ARBA00023136"/>
    </source>
</evidence>
<comment type="subcellular location">
    <subcellularLocation>
        <location evidence="1">Membrane</location>
        <topology evidence="1">Multi-pass membrane protein</topology>
    </subcellularLocation>
</comment>
<reference evidence="7 8" key="1">
    <citation type="journal article" date="2015" name="Genome Biol. Evol.">
        <title>Found and Lost: The Fates of Horizontally Acquired Genes in Arthropod-Symbiotic Spiroplasma.</title>
        <authorList>
            <person name="Lo W.S."/>
            <person name="Gasparich G.E."/>
            <person name="Kuo C.H."/>
        </authorList>
    </citation>
    <scope>NUCLEOTIDE SEQUENCE [LARGE SCALE GENOMIC DNA]</scope>
    <source>
        <strain evidence="8">TDA-040725-5</strain>
    </source>
</reference>